<feature type="region of interest" description="Disordered" evidence="1">
    <location>
        <begin position="204"/>
        <end position="234"/>
    </location>
</feature>
<evidence type="ECO:0000313" key="3">
    <source>
        <dbReference type="Proteomes" id="UP001595765"/>
    </source>
</evidence>
<comment type="caution">
    <text evidence="2">The sequence shown here is derived from an EMBL/GenBank/DDBJ whole genome shotgun (WGS) entry which is preliminary data.</text>
</comment>
<feature type="compositionally biased region" description="Basic and acidic residues" evidence="1">
    <location>
        <begin position="219"/>
        <end position="234"/>
    </location>
</feature>
<organism evidence="2 3">
    <name type="scientific">Streptomyces polygonati</name>
    <dbReference type="NCBI Taxonomy" id="1617087"/>
    <lineage>
        <taxon>Bacteria</taxon>
        <taxon>Bacillati</taxon>
        <taxon>Actinomycetota</taxon>
        <taxon>Actinomycetes</taxon>
        <taxon>Kitasatosporales</taxon>
        <taxon>Streptomycetaceae</taxon>
        <taxon>Streptomyces</taxon>
    </lineage>
</organism>
<protein>
    <recommendedName>
        <fullName evidence="4">N-acetyltransferase domain-containing protein</fullName>
    </recommendedName>
</protein>
<dbReference type="Proteomes" id="UP001595765">
    <property type="component" value="Unassembled WGS sequence"/>
</dbReference>
<proteinExistence type="predicted"/>
<dbReference type="SUPFAM" id="SSF55729">
    <property type="entry name" value="Acyl-CoA N-acyltransferases (Nat)"/>
    <property type="match status" value="1"/>
</dbReference>
<keyword evidence="3" id="KW-1185">Reference proteome</keyword>
<dbReference type="RefSeq" id="WP_386436859.1">
    <property type="nucleotide sequence ID" value="NZ_JBHSBB010000030.1"/>
</dbReference>
<evidence type="ECO:0000256" key="1">
    <source>
        <dbReference type="SAM" id="MobiDB-lite"/>
    </source>
</evidence>
<evidence type="ECO:0000313" key="2">
    <source>
        <dbReference type="EMBL" id="MFC4035980.1"/>
    </source>
</evidence>
<accession>A0ABV8HYQ5</accession>
<gene>
    <name evidence="2" type="ORF">ACFO3J_31620</name>
</gene>
<name>A0ABV8HYQ5_9ACTN</name>
<dbReference type="InterPro" id="IPR016181">
    <property type="entry name" value="Acyl_CoA_acyltransferase"/>
</dbReference>
<reference evidence="3" key="1">
    <citation type="journal article" date="2019" name="Int. J. Syst. Evol. Microbiol.">
        <title>The Global Catalogue of Microorganisms (GCM) 10K type strain sequencing project: providing services to taxonomists for standard genome sequencing and annotation.</title>
        <authorList>
            <consortium name="The Broad Institute Genomics Platform"/>
            <consortium name="The Broad Institute Genome Sequencing Center for Infectious Disease"/>
            <person name="Wu L."/>
            <person name="Ma J."/>
        </authorList>
    </citation>
    <scope>NUCLEOTIDE SEQUENCE [LARGE SCALE GENOMIC DNA]</scope>
    <source>
        <strain evidence="3">CGMCC 4.7237</strain>
    </source>
</reference>
<evidence type="ECO:0008006" key="4">
    <source>
        <dbReference type="Google" id="ProtNLM"/>
    </source>
</evidence>
<dbReference type="EMBL" id="JBHSBB010000030">
    <property type="protein sequence ID" value="MFC4035980.1"/>
    <property type="molecule type" value="Genomic_DNA"/>
</dbReference>
<sequence>MAGTGAGQARKLDDYEPSTGGLVYLRGLSRWQAEDQREDLADLFVESSVASGGDEYDSREGFLTRLTEDVGRPGFDMVIAEATVPGEASVLVGAVFGFPVGRDGNWWRGFHGPLPRGVDQLTASGHVFAITDILVHRNERDRGLAGHLQHRLLSDHQSSLGVTLVSQTDLAGYASLQSWGWQDIGEFHLPPDVTVRRALTLPLGERSAADPDGLAHNSGTERPREGDGVDPGMR</sequence>